<dbReference type="EMBL" id="JBIACK010000005">
    <property type="protein sequence ID" value="MFE8701541.1"/>
    <property type="molecule type" value="Genomic_DNA"/>
</dbReference>
<evidence type="ECO:0000313" key="3">
    <source>
        <dbReference type="Proteomes" id="UP001601059"/>
    </source>
</evidence>
<organism evidence="2 3">
    <name type="scientific">Cytobacillus spartinae</name>
    <dbReference type="NCBI Taxonomy" id="3299023"/>
    <lineage>
        <taxon>Bacteria</taxon>
        <taxon>Bacillati</taxon>
        <taxon>Bacillota</taxon>
        <taxon>Bacilli</taxon>
        <taxon>Bacillales</taxon>
        <taxon>Bacillaceae</taxon>
        <taxon>Cytobacillus</taxon>
    </lineage>
</organism>
<keyword evidence="1" id="KW-0472">Membrane</keyword>
<feature type="transmembrane region" description="Helical" evidence="1">
    <location>
        <begin position="121"/>
        <end position="140"/>
    </location>
</feature>
<accession>A0ABW6KBB8</accession>
<feature type="transmembrane region" description="Helical" evidence="1">
    <location>
        <begin position="29"/>
        <end position="51"/>
    </location>
</feature>
<keyword evidence="1" id="KW-1133">Transmembrane helix</keyword>
<evidence type="ECO:0000313" key="2">
    <source>
        <dbReference type="EMBL" id="MFE8701541.1"/>
    </source>
</evidence>
<gene>
    <name evidence="2" type="ORF">ACFYKX_13130</name>
</gene>
<keyword evidence="1" id="KW-0812">Transmembrane</keyword>
<reference evidence="2 3" key="1">
    <citation type="submission" date="2024-08" db="EMBL/GenBank/DDBJ databases">
        <title>Two novel Cytobacillus novel species.</title>
        <authorList>
            <person name="Liu G."/>
        </authorList>
    </citation>
    <scope>NUCLEOTIDE SEQUENCE [LARGE SCALE GENOMIC DNA]</scope>
    <source>
        <strain evidence="2 3">FJAT-54145</strain>
    </source>
</reference>
<keyword evidence="3" id="KW-1185">Reference proteome</keyword>
<dbReference type="Proteomes" id="UP001601059">
    <property type="component" value="Unassembled WGS sequence"/>
</dbReference>
<feature type="transmembrane region" description="Helical" evidence="1">
    <location>
        <begin position="92"/>
        <end position="112"/>
    </location>
</feature>
<dbReference type="NCBIfam" id="NF041644">
    <property type="entry name" value="CBO0543_fam"/>
    <property type="match status" value="1"/>
</dbReference>
<protein>
    <submittedName>
        <fullName evidence="2">CBO0543 family protein</fullName>
    </submittedName>
</protein>
<name>A0ABW6KBB8_9BACI</name>
<evidence type="ECO:0000256" key="1">
    <source>
        <dbReference type="SAM" id="Phobius"/>
    </source>
</evidence>
<comment type="caution">
    <text evidence="2">The sequence shown here is derived from an EMBL/GenBank/DDBJ whole genome shotgun (WGS) entry which is preliminary data.</text>
</comment>
<feature type="transmembrane region" description="Helical" evidence="1">
    <location>
        <begin position="152"/>
        <end position="171"/>
    </location>
</feature>
<dbReference type="InterPro" id="IPR048147">
    <property type="entry name" value="CBO0543-like"/>
</dbReference>
<sequence length="182" mass="21269">MEELGKKIDKLSNQVTDLRMELWTKHVVFSWKWGLLVMICLASILVLIVLIKRESILQTVAYLGVIYVMNKNLDDVGTALDWYDYRIQLEPIIPTMLPANLFIFPISLSLLYQTFMRWKSFIIALVSFSLFSAYIALPILKYLEIYTTKTWNSHYSFISLIIMASLSKLIIDRLKAIQDKHR</sequence>
<dbReference type="RefSeq" id="WP_389361497.1">
    <property type="nucleotide sequence ID" value="NZ_JBIACK010000005.1"/>
</dbReference>
<proteinExistence type="predicted"/>